<accession>A0A3N4CZW5</accession>
<dbReference type="EMBL" id="CP072385">
    <property type="protein sequence ID" value="QUC11755.1"/>
    <property type="molecule type" value="Genomic_DNA"/>
</dbReference>
<evidence type="ECO:0000313" key="3">
    <source>
        <dbReference type="Proteomes" id="UP000273044"/>
    </source>
</evidence>
<dbReference type="RefSeq" id="WP_041696668.1">
    <property type="nucleotide sequence ID" value="NZ_CAJZDL010000050.1"/>
</dbReference>
<evidence type="ECO:0000313" key="1">
    <source>
        <dbReference type="EMBL" id="QUC11755.1"/>
    </source>
</evidence>
<dbReference type="OrthoDB" id="34246at2"/>
<dbReference type="Proteomes" id="UP000273044">
    <property type="component" value="Chromosome"/>
</dbReference>
<protein>
    <submittedName>
        <fullName evidence="2">ABC transporter, phosphonate, periplasmic substrate-binding protein</fullName>
    </submittedName>
    <submittedName>
        <fullName evidence="1">PhnD/SsuA/transferrin family substrate-binding protein</fullName>
    </submittedName>
</protein>
<dbReference type="Proteomes" id="UP000677180">
    <property type="component" value="Chromosome"/>
</dbReference>
<dbReference type="Pfam" id="PF12974">
    <property type="entry name" value="Phosphonate-bd"/>
    <property type="match status" value="1"/>
</dbReference>
<dbReference type="SUPFAM" id="SSF53850">
    <property type="entry name" value="Periplasmic binding protein-like II"/>
    <property type="match status" value="1"/>
</dbReference>
<evidence type="ECO:0000313" key="2">
    <source>
        <dbReference type="EMBL" id="VEH71123.1"/>
    </source>
</evidence>
<reference evidence="2 3" key="1">
    <citation type="submission" date="2018-12" db="EMBL/GenBank/DDBJ databases">
        <authorList>
            <consortium name="Pathogen Informatics"/>
        </authorList>
    </citation>
    <scope>NUCLEOTIDE SEQUENCE [LARGE SCALE GENOMIC DNA]</scope>
    <source>
        <strain evidence="2 3">NCTC12967</strain>
    </source>
</reference>
<reference evidence="1" key="2">
    <citation type="submission" date="2021-03" db="EMBL/GenBank/DDBJ databases">
        <title>Human Oral Microbial Genomes.</title>
        <authorList>
            <person name="Johnston C.D."/>
            <person name="Chen T."/>
            <person name="Dewhirst F.E."/>
        </authorList>
    </citation>
    <scope>NUCLEOTIDE SEQUENCE</scope>
    <source>
        <strain evidence="1">F0714</strain>
    </source>
</reference>
<keyword evidence="3" id="KW-1185">Reference proteome</keyword>
<name>A0A3N4CZW5_9ACTN</name>
<sequence>MTLQFAISPDVNIQNVTDWFIFNTKLQRITGEAFRPTSYTDFADLHAAFEENRADLVYANAADTAYLVRNKGYLPVAWASGMAKEATVAVAADSEFQKVTDLTGPLTAAATDAPDVERICRILLEPANLSYPDIEVSLRPNPVLVAKAVMQGQVPVGFFPQDAYDELSSMVKKQLRELIRSRIYVVHSSLLASPGIAHLVEPIWHGLEQMSADPANAELLTALGAPHGWERLGQEDTEFMIDLMGALAQEGSPNR</sequence>
<dbReference type="AlphaFoldDB" id="A0A3N4CZW5"/>
<dbReference type="EMBL" id="LR134406">
    <property type="protein sequence ID" value="VEH71123.1"/>
    <property type="molecule type" value="Genomic_DNA"/>
</dbReference>
<proteinExistence type="predicted"/>
<organism evidence="2 3">
    <name type="scientific">Arachnia propionica</name>
    <dbReference type="NCBI Taxonomy" id="1750"/>
    <lineage>
        <taxon>Bacteria</taxon>
        <taxon>Bacillati</taxon>
        <taxon>Actinomycetota</taxon>
        <taxon>Actinomycetes</taxon>
        <taxon>Propionibacteriales</taxon>
        <taxon>Propionibacteriaceae</taxon>
        <taxon>Arachnia</taxon>
    </lineage>
</organism>
<gene>
    <name evidence="1" type="ORF">J5A53_03400</name>
    <name evidence="2" type="ORF">NCTC12967_02436</name>
</gene>
<dbReference type="GeneID" id="64407872"/>